<evidence type="ECO:0000259" key="3">
    <source>
        <dbReference type="Pfam" id="PF00437"/>
    </source>
</evidence>
<accession>A0A127FAE5</accession>
<dbReference type="PANTHER" id="PTHR30486:SF6">
    <property type="entry name" value="TYPE IV PILUS RETRACTATION ATPASE PILT"/>
    <property type="match status" value="1"/>
</dbReference>
<comment type="similarity">
    <text evidence="1 2">Belongs to the GSP E family.</text>
</comment>
<dbReference type="GO" id="GO:0005524">
    <property type="term" value="F:ATP binding"/>
    <property type="evidence" value="ECO:0007669"/>
    <property type="project" value="UniProtKB-UniRule"/>
</dbReference>
<dbReference type="PANTHER" id="PTHR30486">
    <property type="entry name" value="TWITCHING MOTILITY PROTEIN PILT"/>
    <property type="match status" value="1"/>
</dbReference>
<dbReference type="GO" id="GO:0043684">
    <property type="term" value="C:type IV secretion system complex"/>
    <property type="evidence" value="ECO:0007669"/>
    <property type="project" value="UniProtKB-UniRule"/>
</dbReference>
<dbReference type="InterPro" id="IPR001482">
    <property type="entry name" value="T2SS/T4SS_dom"/>
</dbReference>
<gene>
    <name evidence="4" type="ORF">ACG33_09845</name>
</gene>
<dbReference type="InterPro" id="IPR027417">
    <property type="entry name" value="P-loop_NTPase"/>
</dbReference>
<organism evidence="4 5">
    <name type="scientific">Steroidobacter denitrificans</name>
    <dbReference type="NCBI Taxonomy" id="465721"/>
    <lineage>
        <taxon>Bacteria</taxon>
        <taxon>Pseudomonadati</taxon>
        <taxon>Pseudomonadota</taxon>
        <taxon>Gammaproteobacteria</taxon>
        <taxon>Steroidobacterales</taxon>
        <taxon>Steroidobacteraceae</taxon>
        <taxon>Steroidobacter</taxon>
    </lineage>
</organism>
<dbReference type="CDD" id="cd01130">
    <property type="entry name" value="VirB11-like_ATPase"/>
    <property type="match status" value="1"/>
</dbReference>
<dbReference type="AlphaFoldDB" id="A0A127FAE5"/>
<dbReference type="Proteomes" id="UP000070250">
    <property type="component" value="Chromosome"/>
</dbReference>
<dbReference type="Pfam" id="PF00437">
    <property type="entry name" value="T2SSE"/>
    <property type="match status" value="1"/>
</dbReference>
<protein>
    <recommendedName>
        <fullName evidence="2">Type IV secretion system protein</fullName>
    </recommendedName>
</protein>
<keyword evidence="2" id="KW-0067">ATP-binding</keyword>
<dbReference type="SUPFAM" id="SSF52540">
    <property type="entry name" value="P-loop containing nucleoside triphosphate hydrolases"/>
    <property type="match status" value="1"/>
</dbReference>
<keyword evidence="2" id="KW-0547">Nucleotide-binding</keyword>
<evidence type="ECO:0000313" key="4">
    <source>
        <dbReference type="EMBL" id="AMN47394.1"/>
    </source>
</evidence>
<feature type="domain" description="Bacterial type II secretion system protein E" evidence="3">
    <location>
        <begin position="37"/>
        <end position="369"/>
    </location>
</feature>
<dbReference type="InterPro" id="IPR050921">
    <property type="entry name" value="T4SS_GSP_E_ATPase"/>
</dbReference>
<comment type="function">
    <text evidence="2">Part of the Type IV secretion system.</text>
</comment>
<proteinExistence type="inferred from homology"/>
<dbReference type="EMBL" id="CP011971">
    <property type="protein sequence ID" value="AMN47394.1"/>
    <property type="molecule type" value="Genomic_DNA"/>
</dbReference>
<dbReference type="NCBIfam" id="TIGR02788">
    <property type="entry name" value="VirB11"/>
    <property type="match status" value="1"/>
</dbReference>
<sequence>MKAGTDRGCAMPAVQRPQSRAAFSSLDHTLDALRPLLANREVTELCINRPGEAFIETRSGWCREILAFADFDWCLRFAKLVANATCQRVDATSPLLCASLPSGERVQIVIPPATTPGCVAITLRRPAEEVWSVGELAGRGMFRATRSADDAPDDTETHLQKLLAARSYEAFMRLAVRSRKNILVSGPTGSGKTTLTKALIQEIPPQERLVTIEDARELVLDRHPNHVRLFYSKEDQGLARVVPRQLLESCLRMRPDRILLAELRAEEAFDYLRNVNSGHPGSITSIHAGSAELAFEQLVLLVKQSRGGRSLARGAIKSLLYMLVDVVIQCAVERQERFIREIWYEPRRKYAAAAAGTRSCRRCERRRRIRGARQEQVDAHP</sequence>
<evidence type="ECO:0000256" key="2">
    <source>
        <dbReference type="RuleBase" id="RU366071"/>
    </source>
</evidence>
<name>A0A127FAE5_STEDE</name>
<dbReference type="GO" id="GO:0016887">
    <property type="term" value="F:ATP hydrolysis activity"/>
    <property type="evidence" value="ECO:0007669"/>
    <property type="project" value="InterPro"/>
</dbReference>
<dbReference type="PATRIC" id="fig|465721.4.peg.2090"/>
<dbReference type="GO" id="GO:0044097">
    <property type="term" value="P:secretion by the type IV secretion system"/>
    <property type="evidence" value="ECO:0007669"/>
    <property type="project" value="InterPro"/>
</dbReference>
<dbReference type="Gene3D" id="3.40.50.300">
    <property type="entry name" value="P-loop containing nucleotide triphosphate hydrolases"/>
    <property type="match status" value="1"/>
</dbReference>
<reference evidence="4 5" key="1">
    <citation type="submission" date="2015-06" db="EMBL/GenBank/DDBJ databases">
        <title>A Comprehensive Approach to Explore the Metabolic and Phylogenetic Diversity of Bacterial Steroid Degradation in the Environment: Testosterone as an Example.</title>
        <authorList>
            <person name="Yang F.-C."/>
            <person name="Chen Y.-L."/>
            <person name="Yu C.-P."/>
            <person name="Tang S.-L."/>
            <person name="Wang P.-H."/>
            <person name="Ismail W."/>
            <person name="Wang C.-H."/>
            <person name="Yang C.-Y."/>
            <person name="Chiang Y.-R."/>
        </authorList>
    </citation>
    <scope>NUCLEOTIDE SEQUENCE [LARGE SCALE GENOMIC DNA]</scope>
    <source>
        <strain evidence="4 5">DSM 18526</strain>
    </source>
</reference>
<dbReference type="Gene3D" id="3.30.450.90">
    <property type="match status" value="1"/>
</dbReference>
<dbReference type="InterPro" id="IPR014155">
    <property type="entry name" value="VirB11"/>
</dbReference>
<evidence type="ECO:0000256" key="1">
    <source>
        <dbReference type="ARBA" id="ARBA00006611"/>
    </source>
</evidence>
<evidence type="ECO:0000313" key="5">
    <source>
        <dbReference type="Proteomes" id="UP000070250"/>
    </source>
</evidence>
<dbReference type="STRING" id="465721.ACG33_09845"/>
<keyword evidence="5" id="KW-1185">Reference proteome</keyword>
<dbReference type="KEGG" id="sdf:ACG33_09845"/>